<dbReference type="Proteomes" id="UP001177023">
    <property type="component" value="Unassembled WGS sequence"/>
</dbReference>
<comment type="caution">
    <text evidence="3">The sequence shown here is derived from an EMBL/GenBank/DDBJ whole genome shotgun (WGS) entry which is preliminary data.</text>
</comment>
<dbReference type="EMBL" id="CATQJA010002641">
    <property type="protein sequence ID" value="CAJ0575944.1"/>
    <property type="molecule type" value="Genomic_DNA"/>
</dbReference>
<feature type="compositionally biased region" description="Basic residues" evidence="2">
    <location>
        <begin position="106"/>
        <end position="124"/>
    </location>
</feature>
<feature type="non-terminal residue" evidence="3">
    <location>
        <position position="1"/>
    </location>
</feature>
<feature type="region of interest" description="Disordered" evidence="2">
    <location>
        <begin position="83"/>
        <end position="124"/>
    </location>
</feature>
<gene>
    <name evidence="3" type="ORF">MSPICULIGERA_LOCUS14244</name>
</gene>
<dbReference type="AlphaFoldDB" id="A0AA36CVS2"/>
<keyword evidence="4" id="KW-1185">Reference proteome</keyword>
<proteinExistence type="predicted"/>
<organism evidence="3 4">
    <name type="scientific">Mesorhabditis spiculigera</name>
    <dbReference type="NCBI Taxonomy" id="96644"/>
    <lineage>
        <taxon>Eukaryota</taxon>
        <taxon>Metazoa</taxon>
        <taxon>Ecdysozoa</taxon>
        <taxon>Nematoda</taxon>
        <taxon>Chromadorea</taxon>
        <taxon>Rhabditida</taxon>
        <taxon>Rhabditina</taxon>
        <taxon>Rhabditomorpha</taxon>
        <taxon>Rhabditoidea</taxon>
        <taxon>Rhabditidae</taxon>
        <taxon>Mesorhabditinae</taxon>
        <taxon>Mesorhabditis</taxon>
    </lineage>
</organism>
<protein>
    <submittedName>
        <fullName evidence="3">Uncharacterized protein</fullName>
    </submittedName>
</protein>
<accession>A0AA36CVS2</accession>
<evidence type="ECO:0000256" key="1">
    <source>
        <dbReference type="SAM" id="Coils"/>
    </source>
</evidence>
<evidence type="ECO:0000313" key="3">
    <source>
        <dbReference type="EMBL" id="CAJ0575944.1"/>
    </source>
</evidence>
<evidence type="ECO:0000313" key="4">
    <source>
        <dbReference type="Proteomes" id="UP001177023"/>
    </source>
</evidence>
<keyword evidence="1" id="KW-0175">Coiled coil</keyword>
<feature type="coiled-coil region" evidence="1">
    <location>
        <begin position="16"/>
        <end position="60"/>
    </location>
</feature>
<reference evidence="3" key="1">
    <citation type="submission" date="2023-06" db="EMBL/GenBank/DDBJ databases">
        <authorList>
            <person name="Delattre M."/>
        </authorList>
    </citation>
    <scope>NUCLEOTIDE SEQUENCE</scope>
    <source>
        <strain evidence="3">AF72</strain>
    </source>
</reference>
<evidence type="ECO:0000256" key="2">
    <source>
        <dbReference type="SAM" id="MobiDB-lite"/>
    </source>
</evidence>
<name>A0AA36CVS2_9BILA</name>
<sequence length="124" mass="14421">MSYLLDQRPFPSYDDLAEANAMVARLEQHVKRQRELEARAQALERQMADVEREYDGRYEQLRESVERSRTTWRAKFREFEQQHLGGEADVGQDAVAAAPETSSSKPARKLKPRSRSRKRSGLQK</sequence>